<comment type="caution">
    <text evidence="2">The sequence shown here is derived from an EMBL/GenBank/DDBJ whole genome shotgun (WGS) entry which is preliminary data.</text>
</comment>
<protein>
    <submittedName>
        <fullName evidence="2">Uncharacterized protein</fullName>
    </submittedName>
</protein>
<evidence type="ECO:0000313" key="3">
    <source>
        <dbReference type="Proteomes" id="UP001159363"/>
    </source>
</evidence>
<proteinExistence type="predicted"/>
<dbReference type="Proteomes" id="UP001159363">
    <property type="component" value="Chromosome 1"/>
</dbReference>
<evidence type="ECO:0000256" key="1">
    <source>
        <dbReference type="SAM" id="MobiDB-lite"/>
    </source>
</evidence>
<evidence type="ECO:0000313" key="2">
    <source>
        <dbReference type="EMBL" id="KAJ8897863.1"/>
    </source>
</evidence>
<feature type="region of interest" description="Disordered" evidence="1">
    <location>
        <begin position="366"/>
        <end position="400"/>
    </location>
</feature>
<keyword evidence="3" id="KW-1185">Reference proteome</keyword>
<feature type="compositionally biased region" description="Basic residues" evidence="1">
    <location>
        <begin position="375"/>
        <end position="384"/>
    </location>
</feature>
<dbReference type="EMBL" id="JARBHB010000001">
    <property type="protein sequence ID" value="KAJ8897863.1"/>
    <property type="molecule type" value="Genomic_DNA"/>
</dbReference>
<name>A0ABQ9IPM2_9NEOP</name>
<accession>A0ABQ9IPM2</accession>
<feature type="region of interest" description="Disordered" evidence="1">
    <location>
        <begin position="303"/>
        <end position="326"/>
    </location>
</feature>
<gene>
    <name evidence="2" type="ORF">PR048_003216</name>
</gene>
<organism evidence="2 3">
    <name type="scientific">Dryococelus australis</name>
    <dbReference type="NCBI Taxonomy" id="614101"/>
    <lineage>
        <taxon>Eukaryota</taxon>
        <taxon>Metazoa</taxon>
        <taxon>Ecdysozoa</taxon>
        <taxon>Arthropoda</taxon>
        <taxon>Hexapoda</taxon>
        <taxon>Insecta</taxon>
        <taxon>Pterygota</taxon>
        <taxon>Neoptera</taxon>
        <taxon>Polyneoptera</taxon>
        <taxon>Phasmatodea</taxon>
        <taxon>Verophasmatodea</taxon>
        <taxon>Anareolatae</taxon>
        <taxon>Phasmatidae</taxon>
        <taxon>Eurycanthinae</taxon>
        <taxon>Dryococelus</taxon>
    </lineage>
</organism>
<reference evidence="2 3" key="1">
    <citation type="submission" date="2023-02" db="EMBL/GenBank/DDBJ databases">
        <title>LHISI_Scaffold_Assembly.</title>
        <authorList>
            <person name="Stuart O.P."/>
            <person name="Cleave R."/>
            <person name="Magrath M.J.L."/>
            <person name="Mikheyev A.S."/>
        </authorList>
    </citation>
    <scope>NUCLEOTIDE SEQUENCE [LARGE SCALE GENOMIC DNA]</scope>
    <source>
        <strain evidence="2">Daus_M_001</strain>
        <tissue evidence="2">Leg muscle</tissue>
    </source>
</reference>
<sequence length="569" mass="63228">MRESNIQYGECETHRYICRWTISYVTPDSVCLWRDVVRIDRRGDISTVHMSVDTRAENLPGTDRGANSRSCAYMSDTLRLSYEGRAIVHHAFTKVKVLFDTSWRTLAESSPSTVTADNQYTVDIDKFVHKTVESRLQMYRLSRDTERGNKTLSTIGVVTKQNSAAPDILLTRKLSVFETECILVLAVKIMRAWVLSSRLITEDIRLSVGPCGTPRHKHNLGKEPYSRSSPARECSARPVFASPPSGPRGLPPLSFLIRCCGRDWERAVGGASVWAVSWSQGGGRHGRRAGERDWLEAVRRAPPLSEGVEQRGRGSDPVAGRWGQRPAWREGSDPVFVVRAADTRGSPVSRQSRLLLLWGGTAESARRCDRDGSRRRSATARRQRASPAARHDASNGPAAAAAVARLRPVYPWQPTHSSATPTRQPRSAAFSTVNKCVLVSETGNTVEHALISQTTRRRSFAAGWRPRFVFRVDWPLGVIAPTSPLLSETNPCLRKIISQISECTYRLPPRRIGFDSRWGRSPDFGAWESCSTIPLVDAVFSGISRFSPPLRSDAAPYSPRFTHIGSPAP</sequence>